<keyword evidence="2" id="KW-1185">Reference proteome</keyword>
<evidence type="ECO:0000313" key="1">
    <source>
        <dbReference type="EMBL" id="AGG54562.1"/>
    </source>
</evidence>
<proteinExistence type="predicted"/>
<name>M1UGW6_9CAUD</name>
<dbReference type="RefSeq" id="YP_007677144.1">
    <property type="nucleotide sequence ID" value="NC_020874.1"/>
</dbReference>
<reference evidence="1 2" key="1">
    <citation type="submission" date="2010-09" db="EMBL/GenBank/DDBJ databases">
        <title>The Genome Sequence of Prochlorococcus phage P-SSP3.</title>
        <authorList>
            <consortium name="The Broad Institute Genome Sequencing Platform"/>
            <person name="Henn M.R."/>
            <person name="Sullivan M.S."/>
            <person name="Osburne M.S."/>
            <person name="Levin J."/>
            <person name="Malboeuf C."/>
            <person name="Casali M."/>
            <person name="Russ C."/>
            <person name="Lennon N."/>
            <person name="Chapman S.B."/>
            <person name="Erlich R."/>
            <person name="Young S.K."/>
            <person name="Yandava C."/>
            <person name="Zeng Q."/>
            <person name="Alvarado L."/>
            <person name="Anderson S."/>
            <person name="Berlin A."/>
            <person name="Chen Z."/>
            <person name="Freedman E."/>
            <person name="Gellesch M."/>
            <person name="Goldberg J."/>
            <person name="Green L."/>
            <person name="Griggs A."/>
            <person name="Gujja S."/>
            <person name="Heilman E.R."/>
            <person name="Heiman D."/>
            <person name="Hollinger A."/>
            <person name="Howarth C."/>
            <person name="Larson L."/>
            <person name="Mehta T."/>
            <person name="Pearson M."/>
            <person name="Roberts A."/>
            <person name="Ryan E."/>
            <person name="Saif S."/>
            <person name="Shea T."/>
            <person name="Shenoy N."/>
            <person name="Sisk P."/>
            <person name="Stolte C."/>
            <person name="Sykes S."/>
            <person name="White J."/>
            <person name="Yu Q."/>
            <person name="Coleman M.L."/>
            <person name="Huang K.H."/>
            <person name="Weigele P.R."/>
            <person name="DeFrancesco A.S."/>
            <person name="Kern S.E."/>
            <person name="Thompson L.R."/>
            <person name="Fu R."/>
            <person name="Hombeck B."/>
            <person name="Chisholm S.W."/>
            <person name="Haas B."/>
            <person name="Nusbaum C."/>
            <person name="Birren B."/>
        </authorList>
    </citation>
    <scope>NUCLEOTIDE SEQUENCE [LARGE SCALE GENOMIC DNA]</scope>
    <source>
        <strain evidence="1 2">P-SSP3</strain>
    </source>
</reference>
<evidence type="ECO:0000313" key="2">
    <source>
        <dbReference type="Proteomes" id="UP000201392"/>
    </source>
</evidence>
<organism evidence="1 2">
    <name type="scientific">Prochlorococcus phage P-SSP3</name>
    <dbReference type="NCBI Taxonomy" id="382273"/>
    <lineage>
        <taxon>Viruses</taxon>
        <taxon>Duplodnaviria</taxon>
        <taxon>Heunggongvirae</taxon>
        <taxon>Uroviricota</taxon>
        <taxon>Caudoviricetes</taxon>
        <taxon>Autographivirales</taxon>
        <taxon>Sechaudvirinae</taxon>
        <taxon>Tritonvirus</taxon>
        <taxon>Tritonvirus PSSP3</taxon>
    </lineage>
</organism>
<dbReference type="OrthoDB" id="9950at10239"/>
<dbReference type="KEGG" id="vg:15013372"/>
<gene>
    <name evidence="1" type="ORF">PRSG_00008</name>
</gene>
<dbReference type="EMBL" id="HQ332137">
    <property type="protein sequence ID" value="AGG54562.1"/>
    <property type="molecule type" value="Genomic_DNA"/>
</dbReference>
<protein>
    <submittedName>
        <fullName evidence="1">Uncharacterized protein</fullName>
    </submittedName>
</protein>
<accession>M1UGW6</accession>
<dbReference type="GeneID" id="15013372"/>
<sequence length="236" mass="26838">MEYYKKLHHKLHYYFALCILTVSPVLAEGDTNNNSNPVAAATGNVTNSAVQFQNNGASSRQSYGPNIQCNGSTMTFSPFYMGNHVNPYTADEDTRDLYPSSYQLNENWGFQVNFMVPLDREGLKQCKAIAKRQEEKMQLDYELVRIDNCTKIMQRGFTLLPGSRVYHLCSDVVPIQSLLKKRQKMLALIKPLVLTSLKSEKFKKFVVELLEKLVESTDNELDDRALQIVKKGLGIE</sequence>
<dbReference type="Proteomes" id="UP000201392">
    <property type="component" value="Segment"/>
</dbReference>